<dbReference type="Ensembl" id="ENSACCT00020018038.1">
    <property type="protein sequence ID" value="ENSACCP00020017283.1"/>
    <property type="gene ID" value="ENSACCG00020011864.1"/>
</dbReference>
<reference evidence="2" key="1">
    <citation type="submission" date="2025-08" db="UniProtKB">
        <authorList>
            <consortium name="Ensembl"/>
        </authorList>
    </citation>
    <scope>IDENTIFICATION</scope>
</reference>
<accession>A0A663EYV0</accession>
<proteinExistence type="predicted"/>
<evidence type="ECO:0000313" key="3">
    <source>
        <dbReference type="Proteomes" id="UP000472275"/>
    </source>
</evidence>
<protein>
    <submittedName>
        <fullName evidence="2">Uncharacterized protein</fullName>
    </submittedName>
</protein>
<sequence>MNPPDVCALDASPSLVCPVVCARGLFPARPALCVCGKQKPSFLLGFIRPCQDCQQSGLRPALSTYGFLGLAVFLAPSIRLGAGALVLASRSRYPLVLLVRGSVHMGGCYQLPVSISGKP</sequence>
<name>A0A663EYV0_AQUCH</name>
<dbReference type="Proteomes" id="UP000472275">
    <property type="component" value="Chromosome 25"/>
</dbReference>
<keyword evidence="1" id="KW-0472">Membrane</keyword>
<dbReference type="AlphaFoldDB" id="A0A663EYV0"/>
<feature type="transmembrane region" description="Helical" evidence="1">
    <location>
        <begin position="65"/>
        <end position="88"/>
    </location>
</feature>
<organism evidence="2 3">
    <name type="scientific">Aquila chrysaetos chrysaetos</name>
    <dbReference type="NCBI Taxonomy" id="223781"/>
    <lineage>
        <taxon>Eukaryota</taxon>
        <taxon>Metazoa</taxon>
        <taxon>Chordata</taxon>
        <taxon>Craniata</taxon>
        <taxon>Vertebrata</taxon>
        <taxon>Euteleostomi</taxon>
        <taxon>Archelosauria</taxon>
        <taxon>Archosauria</taxon>
        <taxon>Dinosauria</taxon>
        <taxon>Saurischia</taxon>
        <taxon>Theropoda</taxon>
        <taxon>Coelurosauria</taxon>
        <taxon>Aves</taxon>
        <taxon>Neognathae</taxon>
        <taxon>Neoaves</taxon>
        <taxon>Telluraves</taxon>
        <taxon>Accipitrimorphae</taxon>
        <taxon>Accipitriformes</taxon>
        <taxon>Accipitridae</taxon>
        <taxon>Accipitrinae</taxon>
        <taxon>Aquila</taxon>
    </lineage>
</organism>
<dbReference type="InParanoid" id="A0A663EYV0"/>
<keyword evidence="1" id="KW-0812">Transmembrane</keyword>
<evidence type="ECO:0000256" key="1">
    <source>
        <dbReference type="SAM" id="Phobius"/>
    </source>
</evidence>
<reference evidence="2" key="2">
    <citation type="submission" date="2025-09" db="UniProtKB">
        <authorList>
            <consortium name="Ensembl"/>
        </authorList>
    </citation>
    <scope>IDENTIFICATION</scope>
</reference>
<keyword evidence="3" id="KW-1185">Reference proteome</keyword>
<evidence type="ECO:0000313" key="2">
    <source>
        <dbReference type="Ensembl" id="ENSACCP00020017283.1"/>
    </source>
</evidence>
<keyword evidence="1" id="KW-1133">Transmembrane helix</keyword>